<sequence>MNNHFAIPEFVQELSTASSHGVNQIVQKLSTLLSHPVLVVDPLYQVLSCSTGIEAIDEIVIMPDNQQESNPHFAVFSCQISTIDSLKNGLANPITLNNKILGYLILFSNDKPLAAGLYEDALIYTASLCALQMQKSLELKQERQKFKEAFLFDLLYGNIKQKEDITEYGEIWGWDFSIPHIVIVFSYKEDNHFFTNKQTVNMLLQVVENELISQNFKPIAMAKQSQVITMIPLVDTDYDENRAKLEAFAVTVLNKAAKMNPEFELACGIGKKYRNPTELFRSYQEAKVAFELGILLKITTPLFTDFGLERILYKHDLQDLIEYYNHTLGSLLEHDKNHDGNLIETLEVLAANQFDMGKTAKASFLHRNTLRYRVKRIEEILNMKLDDLHVRLDIMAAFKIKQLRKI</sequence>
<dbReference type="PANTHER" id="PTHR33744">
    <property type="entry name" value="CARBOHYDRATE DIACID REGULATOR"/>
    <property type="match status" value="1"/>
</dbReference>
<comment type="similarity">
    <text evidence="1">Belongs to the CdaR family.</text>
</comment>
<comment type="caution">
    <text evidence="4">The sequence shown here is derived from an EMBL/GenBank/DDBJ whole genome shotgun (WGS) entry which is preliminary data.</text>
</comment>
<evidence type="ECO:0000313" key="4">
    <source>
        <dbReference type="EMBL" id="CAH2716823.1"/>
    </source>
</evidence>
<evidence type="ECO:0000313" key="5">
    <source>
        <dbReference type="Proteomes" id="UP000838308"/>
    </source>
</evidence>
<protein>
    <submittedName>
        <fullName evidence="4">Purine catabolism regulatory protein</fullName>
    </submittedName>
</protein>
<feature type="domain" description="CdaR GGDEF-like" evidence="3">
    <location>
        <begin position="161"/>
        <end position="291"/>
    </location>
</feature>
<name>A0ABM9EVW6_9BACI</name>
<dbReference type="Pfam" id="PF13556">
    <property type="entry name" value="HTH_30"/>
    <property type="match status" value="1"/>
</dbReference>
<dbReference type="Gene3D" id="1.10.10.2840">
    <property type="entry name" value="PucR C-terminal helix-turn-helix domain"/>
    <property type="match status" value="1"/>
</dbReference>
<proteinExistence type="inferred from homology"/>
<dbReference type="InterPro" id="IPR051448">
    <property type="entry name" value="CdaR-like_regulators"/>
</dbReference>
<evidence type="ECO:0000259" key="2">
    <source>
        <dbReference type="Pfam" id="PF13556"/>
    </source>
</evidence>
<dbReference type="InterPro" id="IPR025736">
    <property type="entry name" value="PucR_C-HTH_dom"/>
</dbReference>
<accession>A0ABM9EVW6</accession>
<dbReference type="RefSeq" id="WP_248737059.1">
    <property type="nucleotide sequence ID" value="NZ_CALBWS010000033.1"/>
</dbReference>
<gene>
    <name evidence="4" type="primary">pucR_3</name>
    <name evidence="4" type="ORF">BACCIP111895_04011</name>
</gene>
<dbReference type="InterPro" id="IPR041522">
    <property type="entry name" value="CdaR_GGDEF"/>
</dbReference>
<reference evidence="4" key="1">
    <citation type="submission" date="2022-04" db="EMBL/GenBank/DDBJ databases">
        <authorList>
            <person name="Criscuolo A."/>
        </authorList>
    </citation>
    <scope>NUCLEOTIDE SEQUENCE</scope>
    <source>
        <strain evidence="4">CIP111895</strain>
    </source>
</reference>
<organism evidence="4 5">
    <name type="scientific">Neobacillus rhizosphaerae</name>
    <dbReference type="NCBI Taxonomy" id="2880965"/>
    <lineage>
        <taxon>Bacteria</taxon>
        <taxon>Bacillati</taxon>
        <taxon>Bacillota</taxon>
        <taxon>Bacilli</taxon>
        <taxon>Bacillales</taxon>
        <taxon>Bacillaceae</taxon>
        <taxon>Neobacillus</taxon>
    </lineage>
</organism>
<dbReference type="Pfam" id="PF17853">
    <property type="entry name" value="GGDEF_2"/>
    <property type="match status" value="1"/>
</dbReference>
<dbReference type="InterPro" id="IPR042070">
    <property type="entry name" value="PucR_C-HTH_sf"/>
</dbReference>
<evidence type="ECO:0000259" key="3">
    <source>
        <dbReference type="Pfam" id="PF17853"/>
    </source>
</evidence>
<keyword evidence="5" id="KW-1185">Reference proteome</keyword>
<dbReference type="Proteomes" id="UP000838308">
    <property type="component" value="Unassembled WGS sequence"/>
</dbReference>
<feature type="domain" description="PucR C-terminal helix-turn-helix" evidence="2">
    <location>
        <begin position="342"/>
        <end position="400"/>
    </location>
</feature>
<evidence type="ECO:0000256" key="1">
    <source>
        <dbReference type="ARBA" id="ARBA00006754"/>
    </source>
</evidence>
<dbReference type="EMBL" id="CALBWS010000033">
    <property type="protein sequence ID" value="CAH2716823.1"/>
    <property type="molecule type" value="Genomic_DNA"/>
</dbReference>